<organism evidence="2 3">
    <name type="scientific">Dulcicalothrix desertica PCC 7102</name>
    <dbReference type="NCBI Taxonomy" id="232991"/>
    <lineage>
        <taxon>Bacteria</taxon>
        <taxon>Bacillati</taxon>
        <taxon>Cyanobacteriota</taxon>
        <taxon>Cyanophyceae</taxon>
        <taxon>Nostocales</taxon>
        <taxon>Calotrichaceae</taxon>
        <taxon>Dulcicalothrix</taxon>
    </lineage>
</organism>
<accession>A0A433UUE2</accession>
<dbReference type="Pfam" id="PF05860">
    <property type="entry name" value="TPS"/>
    <property type="match status" value="1"/>
</dbReference>
<dbReference type="SMART" id="SM00912">
    <property type="entry name" value="Haemagg_act"/>
    <property type="match status" value="1"/>
</dbReference>
<dbReference type="Gene3D" id="2.160.20.10">
    <property type="entry name" value="Single-stranded right-handed beta-helix, Pectin lyase-like"/>
    <property type="match status" value="2"/>
</dbReference>
<dbReference type="Proteomes" id="UP000271624">
    <property type="component" value="Unassembled WGS sequence"/>
</dbReference>
<reference evidence="2" key="1">
    <citation type="submission" date="2018-12" db="EMBL/GenBank/DDBJ databases">
        <authorList>
            <person name="Will S."/>
            <person name="Neumann-Schaal M."/>
            <person name="Henke P."/>
        </authorList>
    </citation>
    <scope>NUCLEOTIDE SEQUENCE</scope>
    <source>
        <strain evidence="2">PCC 7102</strain>
    </source>
</reference>
<dbReference type="NCBIfam" id="TIGR01901">
    <property type="entry name" value="adhes_NPXG"/>
    <property type="match status" value="1"/>
</dbReference>
<dbReference type="InterPro" id="IPR012334">
    <property type="entry name" value="Pectin_lyas_fold"/>
</dbReference>
<dbReference type="SUPFAM" id="SSF51126">
    <property type="entry name" value="Pectin lyase-like"/>
    <property type="match status" value="2"/>
</dbReference>
<sequence length="1012" mass="103898">MAQIVPDNTIPTQVTTNVNINGLPSDVINGGTVRGNNLFHSFSEFNINVGRGAYFTNPNGVTNILTRVIGANASNINGTLGVLGNANLFLLNPNGIIFGSNARLEINGSFLASTANSINFADGTKFSSTDKAANPLLSITAPIGLNLNNNATIKVNGTGNATSQGLTIVPGNTLALVGGNINLDGGLITVPSGRVEIGSVENGNVSINSIAKGWSLGYDQVDKFGNIDLVNRANISNLGRDLQANGAVQVQGSNITLNGGSQIASLTPSTQPGVDINIKATESLNIGASDNTQPITSRIISTSALNASATGGNISIITPQINITDGGRLETASFGRGKAGNINIKSNTINISGFTTNQSRNNLDRLENSGIYSAIFDAGAGGDINVSSQKITLLDGGFISTFARLGATGASGNINVDATESISSTGTNQINPTYSSGINAINFGTGVSGNIRVSTKQLNLQQGGAVLSYAYGSGKGANIDIKASESIYARDDNPLLKGVSSGINASTFGTANGGDIFISTDKLQLFDGADISSFSSNQPLSKSLPLRSGFGNGGNITVNAKTVEIVGVSPSAPDTNSGLLSVTFGSGRSGDLKVTAQRLTIKDGASISTGVLAGTLSLGVPAPGAGKGQGGNLSIDVDEIEVLGTNKFIFTPSNIGTGSSGQGAGGYTLVNTRKLTIKDGARVGSIAVATGNIGAIQVNADTVNLSGVGTNGMPSEISSNALIYSDEIRAFYFLPPVPTGNTGQVNINAKDILVNDGARISVQHDGTGDAGKIDIIADTLKLERGNIQATSNSGEGGDISLQTKLLQMQSNSTITATAKNQGNGGNITIDTQLFVQLENSDVIAQASDGRGGNIKINTQGLLGGQFSSGLTPQSDITASSEFGVNGVVNLNVPQADITQGINTFTLSFVDNETKVTNTCSTVNQNRFTISGRGGFPASPIQPLVGETIWQDVRSNDNFSSYPTKRYTSKVNNNLDLVEAQGIVVDNKGEVELVANVSLPASHQNWYSAPNCK</sequence>
<feature type="domain" description="Filamentous haemagglutinin FhaB/tRNA nuclease CdiA-like TPS" evidence="1">
    <location>
        <begin position="5"/>
        <end position="121"/>
    </location>
</feature>
<dbReference type="InterPro" id="IPR008638">
    <property type="entry name" value="FhaB/CdiA-like_TPS"/>
</dbReference>
<gene>
    <name evidence="2" type="ORF">DSM106972_084300</name>
</gene>
<dbReference type="EMBL" id="RSCL01000032">
    <property type="protein sequence ID" value="RUS97482.1"/>
    <property type="molecule type" value="Genomic_DNA"/>
</dbReference>
<dbReference type="AlphaFoldDB" id="A0A433UUE2"/>
<evidence type="ECO:0000259" key="1">
    <source>
        <dbReference type="SMART" id="SM00912"/>
    </source>
</evidence>
<dbReference type="InterPro" id="IPR011050">
    <property type="entry name" value="Pectin_lyase_fold/virulence"/>
</dbReference>
<evidence type="ECO:0000313" key="2">
    <source>
        <dbReference type="EMBL" id="RUS97482.1"/>
    </source>
</evidence>
<protein>
    <recommendedName>
        <fullName evidence="1">Filamentous haemagglutinin FhaB/tRNA nuclease CdiA-like TPS domain-containing protein</fullName>
    </recommendedName>
</protein>
<evidence type="ECO:0000313" key="3">
    <source>
        <dbReference type="Proteomes" id="UP000271624"/>
    </source>
</evidence>
<proteinExistence type="predicted"/>
<comment type="caution">
    <text evidence="2">The sequence shown here is derived from an EMBL/GenBank/DDBJ whole genome shotgun (WGS) entry which is preliminary data.</text>
</comment>
<name>A0A433UUE2_9CYAN</name>
<reference evidence="2" key="2">
    <citation type="journal article" date="2019" name="Genome Biol. Evol.">
        <title>Day and night: Metabolic profiles and evolutionary relationships of six axenic non-marine cyanobacteria.</title>
        <authorList>
            <person name="Will S.E."/>
            <person name="Henke P."/>
            <person name="Boedeker C."/>
            <person name="Huang S."/>
            <person name="Brinkmann H."/>
            <person name="Rohde M."/>
            <person name="Jarek M."/>
            <person name="Friedl T."/>
            <person name="Seufert S."/>
            <person name="Schumacher M."/>
            <person name="Overmann J."/>
            <person name="Neumann-Schaal M."/>
            <person name="Petersen J."/>
        </authorList>
    </citation>
    <scope>NUCLEOTIDE SEQUENCE [LARGE SCALE GENOMIC DNA]</scope>
    <source>
        <strain evidence="2">PCC 7102</strain>
    </source>
</reference>
<keyword evidence="3" id="KW-1185">Reference proteome</keyword>